<dbReference type="RefSeq" id="WP_085464802.1">
    <property type="nucleotide sequence ID" value="NZ_FXBL01000004.1"/>
</dbReference>
<dbReference type="Gene3D" id="1.10.238.160">
    <property type="match status" value="1"/>
</dbReference>
<dbReference type="EMBL" id="FXBL01000004">
    <property type="protein sequence ID" value="SMH43468.1"/>
    <property type="molecule type" value="Genomic_DNA"/>
</dbReference>
<accession>A0A1X7P159</accession>
<keyword evidence="2" id="KW-1185">Reference proteome</keyword>
<gene>
    <name evidence="1" type="ORF">SAMN02982922_2909</name>
</gene>
<organism evidence="1 2">
    <name type="scientific">Mesorhizobium australicum</name>
    <dbReference type="NCBI Taxonomy" id="536018"/>
    <lineage>
        <taxon>Bacteria</taxon>
        <taxon>Pseudomonadati</taxon>
        <taxon>Pseudomonadota</taxon>
        <taxon>Alphaproteobacteria</taxon>
        <taxon>Hyphomicrobiales</taxon>
        <taxon>Phyllobacteriaceae</taxon>
        <taxon>Mesorhizobium</taxon>
    </lineage>
</organism>
<dbReference type="OrthoDB" id="9801242at2"/>
<dbReference type="Proteomes" id="UP000193083">
    <property type="component" value="Unassembled WGS sequence"/>
</dbReference>
<dbReference type="InterPro" id="IPR010260">
    <property type="entry name" value="AlpA"/>
</dbReference>
<sequence length="68" mass="7356">MPDQAHLLRLPVVLARTGLSRSQLYRLVAAGRFPRPVGLGGTAAKAWSSAAVSEWIRDQLQSAESARL</sequence>
<evidence type="ECO:0000313" key="1">
    <source>
        <dbReference type="EMBL" id="SMH43468.1"/>
    </source>
</evidence>
<evidence type="ECO:0000313" key="2">
    <source>
        <dbReference type="Proteomes" id="UP000193083"/>
    </source>
</evidence>
<dbReference type="Pfam" id="PF05930">
    <property type="entry name" value="Phage_AlpA"/>
    <property type="match status" value="1"/>
</dbReference>
<dbReference type="AlphaFoldDB" id="A0A1X7P159"/>
<proteinExistence type="predicted"/>
<reference evidence="1 2" key="1">
    <citation type="submission" date="2017-04" db="EMBL/GenBank/DDBJ databases">
        <authorList>
            <person name="Afonso C.L."/>
            <person name="Miller P.J."/>
            <person name="Scott M.A."/>
            <person name="Spackman E."/>
            <person name="Goraichik I."/>
            <person name="Dimitrov K.M."/>
            <person name="Suarez D.L."/>
            <person name="Swayne D.E."/>
        </authorList>
    </citation>
    <scope>NUCLEOTIDE SEQUENCE [LARGE SCALE GENOMIC DNA]</scope>
    <source>
        <strain evidence="1 2">B5P</strain>
    </source>
</reference>
<protein>
    <submittedName>
        <fullName evidence="1">Transcriptional regulator, AlpA family</fullName>
    </submittedName>
</protein>
<name>A0A1X7P159_9HYPH</name>